<protein>
    <submittedName>
        <fullName evidence="1">Uncharacterized protein</fullName>
    </submittedName>
</protein>
<proteinExistence type="predicted"/>
<reference evidence="1" key="1">
    <citation type="journal article" date="2021" name="Microb. Physiol.">
        <title>Proteogenomic Insights into the Physiology of Marine, Sulfate-Reducing, Filamentous Desulfonema limicola and Desulfonema magnum.</title>
        <authorList>
            <person name="Schnaars V."/>
            <person name="Wohlbrand L."/>
            <person name="Scheve S."/>
            <person name="Hinrichs C."/>
            <person name="Reinhardt R."/>
            <person name="Rabus R."/>
        </authorList>
    </citation>
    <scope>NUCLEOTIDE SEQUENCE</scope>
    <source>
        <strain evidence="1">4be13</strain>
    </source>
</reference>
<keyword evidence="2" id="KW-1185">Reference proteome</keyword>
<sequence>MKKYNYLQQNKIKLLYSMISKLKRYNSFTIKILSDTRVFYLFSLKIFS</sequence>
<accession>A0A975GJV1</accession>
<dbReference type="Proteomes" id="UP000663722">
    <property type="component" value="Chromosome"/>
</dbReference>
<dbReference type="KEGG" id="dmm:dnm_000210"/>
<gene>
    <name evidence="1" type="ORF">dnm_000210</name>
</gene>
<organism evidence="1 2">
    <name type="scientific">Desulfonema magnum</name>
    <dbReference type="NCBI Taxonomy" id="45655"/>
    <lineage>
        <taxon>Bacteria</taxon>
        <taxon>Pseudomonadati</taxon>
        <taxon>Thermodesulfobacteriota</taxon>
        <taxon>Desulfobacteria</taxon>
        <taxon>Desulfobacterales</taxon>
        <taxon>Desulfococcaceae</taxon>
        <taxon>Desulfonema</taxon>
    </lineage>
</organism>
<name>A0A975GJV1_9BACT</name>
<evidence type="ECO:0000313" key="2">
    <source>
        <dbReference type="Proteomes" id="UP000663722"/>
    </source>
</evidence>
<evidence type="ECO:0000313" key="1">
    <source>
        <dbReference type="EMBL" id="QTA84029.1"/>
    </source>
</evidence>
<dbReference type="EMBL" id="CP061800">
    <property type="protein sequence ID" value="QTA84029.1"/>
    <property type="molecule type" value="Genomic_DNA"/>
</dbReference>
<dbReference type="AlphaFoldDB" id="A0A975GJV1"/>